<evidence type="ECO:0000256" key="1">
    <source>
        <dbReference type="ARBA" id="ARBA00022491"/>
    </source>
</evidence>
<evidence type="ECO:0008006" key="7">
    <source>
        <dbReference type="Google" id="ProtNLM"/>
    </source>
</evidence>
<comment type="caution">
    <text evidence="5">The sequence shown here is derived from an EMBL/GenBank/DDBJ whole genome shotgun (WGS) entry which is preliminary data.</text>
</comment>
<dbReference type="EMBL" id="RXIC02000022">
    <property type="protein sequence ID" value="KAB1215245.1"/>
    <property type="molecule type" value="Genomic_DNA"/>
</dbReference>
<dbReference type="Proteomes" id="UP000516437">
    <property type="component" value="Chromosome 4"/>
</dbReference>
<dbReference type="PANTHER" id="PTHR33388:SF2">
    <property type="entry name" value="PROTEIN SPOROCYTELESS"/>
    <property type="match status" value="1"/>
</dbReference>
<reference evidence="5 6" key="1">
    <citation type="journal article" date="2019" name="Plant Biotechnol. J.">
        <title>The red bayberry genome and genetic basis of sex determination.</title>
        <authorList>
            <person name="Jia H.M."/>
            <person name="Jia H.J."/>
            <person name="Cai Q.L."/>
            <person name="Wang Y."/>
            <person name="Zhao H.B."/>
            <person name="Yang W.F."/>
            <person name="Wang G.Y."/>
            <person name="Li Y.H."/>
            <person name="Zhan D.L."/>
            <person name="Shen Y.T."/>
            <person name="Niu Q.F."/>
            <person name="Chang L."/>
            <person name="Qiu J."/>
            <person name="Zhao L."/>
            <person name="Xie H.B."/>
            <person name="Fu W.Y."/>
            <person name="Jin J."/>
            <person name="Li X.W."/>
            <person name="Jiao Y."/>
            <person name="Zhou C.C."/>
            <person name="Tu T."/>
            <person name="Chai C.Y."/>
            <person name="Gao J.L."/>
            <person name="Fan L.J."/>
            <person name="van de Weg E."/>
            <person name="Wang J.Y."/>
            <person name="Gao Z.S."/>
        </authorList>
    </citation>
    <scope>NUCLEOTIDE SEQUENCE [LARGE SCALE GENOMIC DNA]</scope>
    <source>
        <tissue evidence="5">Leaves</tissue>
    </source>
</reference>
<keyword evidence="3" id="KW-0804">Transcription</keyword>
<feature type="compositionally biased region" description="Basic and acidic residues" evidence="4">
    <location>
        <begin position="18"/>
        <end position="34"/>
    </location>
</feature>
<keyword evidence="6" id="KW-1185">Reference proteome</keyword>
<evidence type="ECO:0000256" key="3">
    <source>
        <dbReference type="ARBA" id="ARBA00023163"/>
    </source>
</evidence>
<evidence type="ECO:0000313" key="5">
    <source>
        <dbReference type="EMBL" id="KAB1215245.1"/>
    </source>
</evidence>
<dbReference type="AlphaFoldDB" id="A0A6A1VRH8"/>
<evidence type="ECO:0000313" key="6">
    <source>
        <dbReference type="Proteomes" id="UP000516437"/>
    </source>
</evidence>
<evidence type="ECO:0000256" key="4">
    <source>
        <dbReference type="SAM" id="MobiDB-lite"/>
    </source>
</evidence>
<accession>A0A6A1VRH8</accession>
<gene>
    <name evidence="5" type="ORF">CJ030_MR4G004184</name>
</gene>
<dbReference type="PANTHER" id="PTHR33388">
    <property type="entry name" value="OS01G0212500 PROTEIN"/>
    <property type="match status" value="1"/>
</dbReference>
<dbReference type="OrthoDB" id="1917522at2759"/>
<proteinExistence type="predicted"/>
<feature type="region of interest" description="Disordered" evidence="4">
    <location>
        <begin position="1"/>
        <end position="54"/>
    </location>
</feature>
<name>A0A6A1VRH8_9ROSI</name>
<dbReference type="GO" id="GO:0003700">
    <property type="term" value="F:DNA-binding transcription factor activity"/>
    <property type="evidence" value="ECO:0007669"/>
    <property type="project" value="InterPro"/>
</dbReference>
<feature type="compositionally biased region" description="Basic residues" evidence="4">
    <location>
        <begin position="35"/>
        <end position="50"/>
    </location>
</feature>
<evidence type="ECO:0000256" key="2">
    <source>
        <dbReference type="ARBA" id="ARBA00023015"/>
    </source>
</evidence>
<keyword evidence="2" id="KW-0805">Transcription regulation</keyword>
<keyword evidence="1" id="KW-0678">Repressor</keyword>
<dbReference type="InterPro" id="IPR040356">
    <property type="entry name" value="SPEAR"/>
</dbReference>
<sequence length="340" mass="36734">MATPFLHMASRQTYNEETTQRRFGSEETKPEGKTRGRKSSRGPNQKKKPQRGLGVAQLERLRADQERLKKINEVPSQVQPFNYLDPQRQYCQTSMLPFANQVGSIPVQYGAPLYGAPSPVGTGRGCLMVQKGGHEGGFGGLRCSGWSGMGRLLMLDHLGVDSYGGVGNPDPRALAGTAFETSKELSSMPKMHCGPQNCDVCFKKTRFIRGHIGLNGERDIYTEISPVNGSDFLGSNLESTPNFTGEDSRFGAKAPSRTAGRIFDEGVEVMAIHRQGNEKGGSVLMEYEFFPGKIGRGTSSKGVELPTTASVAVGGEASFLTSAAYSSTSNSVDLSLKLSY</sequence>
<dbReference type="Pfam" id="PF08744">
    <property type="entry name" value="NOZZLE"/>
    <property type="match status" value="1"/>
</dbReference>
<organism evidence="5 6">
    <name type="scientific">Morella rubra</name>
    <name type="common">Chinese bayberry</name>
    <dbReference type="NCBI Taxonomy" id="262757"/>
    <lineage>
        <taxon>Eukaryota</taxon>
        <taxon>Viridiplantae</taxon>
        <taxon>Streptophyta</taxon>
        <taxon>Embryophyta</taxon>
        <taxon>Tracheophyta</taxon>
        <taxon>Spermatophyta</taxon>
        <taxon>Magnoliopsida</taxon>
        <taxon>eudicotyledons</taxon>
        <taxon>Gunneridae</taxon>
        <taxon>Pentapetalae</taxon>
        <taxon>rosids</taxon>
        <taxon>fabids</taxon>
        <taxon>Fagales</taxon>
        <taxon>Myricaceae</taxon>
        <taxon>Morella</taxon>
    </lineage>
</organism>
<protein>
    <recommendedName>
        <fullName evidence="7">Protein SPOROCYTELESS</fullName>
    </recommendedName>
</protein>
<dbReference type="InterPro" id="IPR014855">
    <property type="entry name" value="NOZZLE"/>
</dbReference>